<reference evidence="9" key="1">
    <citation type="submission" date="2016-10" db="EMBL/GenBank/DDBJ databases">
        <authorList>
            <person name="Varghese N."/>
            <person name="Submissions S."/>
        </authorList>
    </citation>
    <scope>NUCLEOTIDE SEQUENCE [LARGE SCALE GENOMIC DNA]</scope>
    <source>
        <strain evidence="9">NLAE-zl-G277</strain>
    </source>
</reference>
<dbReference type="GO" id="GO:0004519">
    <property type="term" value="F:endonuclease activity"/>
    <property type="evidence" value="ECO:0007669"/>
    <property type="project" value="UniProtKB-KW"/>
</dbReference>
<organism evidence="8 9">
    <name type="scientific">Enterocloster lavalensis</name>
    <dbReference type="NCBI Taxonomy" id="460384"/>
    <lineage>
        <taxon>Bacteria</taxon>
        <taxon>Bacillati</taxon>
        <taxon>Bacillota</taxon>
        <taxon>Clostridia</taxon>
        <taxon>Lachnospirales</taxon>
        <taxon>Lachnospiraceae</taxon>
        <taxon>Enterocloster</taxon>
    </lineage>
</organism>
<dbReference type="InterPro" id="IPR012933">
    <property type="entry name" value="HicA_mRNA_interferase"/>
</dbReference>
<keyword evidence="6" id="KW-0694">RNA-binding</keyword>
<proteinExistence type="inferred from homology"/>
<sequence length="83" mass="9560">MSKKEKLIDRLMKKPKDFTFDEMVLLLSYFGYELKQGGTGSGVKFIKEGSNEVINFHKPHPNGVLKKYVLDQVTEKLRKDGQL</sequence>
<gene>
    <name evidence="8" type="ORF">SAMN05216313_101125</name>
</gene>
<dbReference type="AlphaFoldDB" id="A0A1I0ANC9"/>
<dbReference type="EMBL" id="FOIM01000001">
    <property type="protein sequence ID" value="SES95771.1"/>
    <property type="molecule type" value="Genomic_DNA"/>
</dbReference>
<dbReference type="Gene3D" id="3.30.920.30">
    <property type="entry name" value="Hypothetical protein"/>
    <property type="match status" value="1"/>
</dbReference>
<accession>A0A1I0ANC9</accession>
<keyword evidence="4" id="KW-0255">Endonuclease</keyword>
<evidence type="ECO:0000313" key="9">
    <source>
        <dbReference type="Proteomes" id="UP000198508"/>
    </source>
</evidence>
<keyword evidence="7" id="KW-0346">Stress response</keyword>
<keyword evidence="9" id="KW-1185">Reference proteome</keyword>
<evidence type="ECO:0000256" key="3">
    <source>
        <dbReference type="ARBA" id="ARBA00022722"/>
    </source>
</evidence>
<protein>
    <submittedName>
        <fullName evidence="8">HicA toxin of toxin-antitoxin</fullName>
    </submittedName>
</protein>
<dbReference type="InterPro" id="IPR038570">
    <property type="entry name" value="HicA_sf"/>
</dbReference>
<name>A0A1I0ANC9_9FIRM</name>
<evidence type="ECO:0000256" key="2">
    <source>
        <dbReference type="ARBA" id="ARBA00022649"/>
    </source>
</evidence>
<evidence type="ECO:0000256" key="5">
    <source>
        <dbReference type="ARBA" id="ARBA00022801"/>
    </source>
</evidence>
<evidence type="ECO:0000256" key="6">
    <source>
        <dbReference type="ARBA" id="ARBA00022884"/>
    </source>
</evidence>
<evidence type="ECO:0000256" key="4">
    <source>
        <dbReference type="ARBA" id="ARBA00022759"/>
    </source>
</evidence>
<dbReference type="Proteomes" id="UP000198508">
    <property type="component" value="Unassembled WGS sequence"/>
</dbReference>
<evidence type="ECO:0000256" key="1">
    <source>
        <dbReference type="ARBA" id="ARBA00006620"/>
    </source>
</evidence>
<dbReference type="Pfam" id="PF07927">
    <property type="entry name" value="HicA_toxin"/>
    <property type="match status" value="1"/>
</dbReference>
<dbReference type="GeneID" id="93277952"/>
<keyword evidence="2" id="KW-1277">Toxin-antitoxin system</keyword>
<keyword evidence="3" id="KW-0540">Nuclease</keyword>
<dbReference type="STRING" id="460384.SAMN05216313_101125"/>
<evidence type="ECO:0000256" key="7">
    <source>
        <dbReference type="ARBA" id="ARBA00023016"/>
    </source>
</evidence>
<evidence type="ECO:0000313" key="8">
    <source>
        <dbReference type="EMBL" id="SES95771.1"/>
    </source>
</evidence>
<comment type="similarity">
    <text evidence="1">Belongs to the HicA mRNA interferase family.</text>
</comment>
<dbReference type="GO" id="GO:0016787">
    <property type="term" value="F:hydrolase activity"/>
    <property type="evidence" value="ECO:0007669"/>
    <property type="project" value="UniProtKB-KW"/>
</dbReference>
<dbReference type="RefSeq" id="WP_092360391.1">
    <property type="nucleotide sequence ID" value="NZ_CAJJSN010000020.1"/>
</dbReference>
<dbReference type="GO" id="GO:0003729">
    <property type="term" value="F:mRNA binding"/>
    <property type="evidence" value="ECO:0007669"/>
    <property type="project" value="InterPro"/>
</dbReference>
<keyword evidence="5" id="KW-0378">Hydrolase</keyword>